<accession>A0A4R9BLW5</accession>
<feature type="transmembrane region" description="Helical" evidence="1">
    <location>
        <begin position="335"/>
        <end position="363"/>
    </location>
</feature>
<proteinExistence type="predicted"/>
<feature type="transmembrane region" description="Helical" evidence="1">
    <location>
        <begin position="501"/>
        <end position="525"/>
    </location>
</feature>
<evidence type="ECO:0000313" key="2">
    <source>
        <dbReference type="EMBL" id="TFD87129.1"/>
    </source>
</evidence>
<dbReference type="RefSeq" id="WP_134641612.1">
    <property type="nucleotide sequence ID" value="NZ_SOHM01000031.1"/>
</dbReference>
<dbReference type="EMBL" id="SOHM01000031">
    <property type="protein sequence ID" value="TFD87129.1"/>
    <property type="molecule type" value="Genomic_DNA"/>
</dbReference>
<reference evidence="2 3" key="1">
    <citation type="submission" date="2019-03" db="EMBL/GenBank/DDBJ databases">
        <title>Genomics of glacier-inhabiting Cryobacterium strains.</title>
        <authorList>
            <person name="Liu Q."/>
            <person name="Xin Y.-H."/>
        </authorList>
    </citation>
    <scope>NUCLEOTIDE SEQUENCE [LARGE SCALE GENOMIC DNA]</scope>
    <source>
        <strain evidence="2 3">Sr59</strain>
    </source>
</reference>
<feature type="transmembrane region" description="Helical" evidence="1">
    <location>
        <begin position="375"/>
        <end position="396"/>
    </location>
</feature>
<feature type="transmembrane region" description="Helical" evidence="1">
    <location>
        <begin position="922"/>
        <end position="949"/>
    </location>
</feature>
<feature type="transmembrane region" description="Helical" evidence="1">
    <location>
        <begin position="408"/>
        <end position="430"/>
    </location>
</feature>
<comment type="caution">
    <text evidence="2">The sequence shown here is derived from an EMBL/GenBank/DDBJ whole genome shotgun (WGS) entry which is preliminary data.</text>
</comment>
<dbReference type="AlphaFoldDB" id="A0A4R9BLW5"/>
<dbReference type="OrthoDB" id="3719151at2"/>
<gene>
    <name evidence="2" type="ORF">E3T61_14890</name>
</gene>
<keyword evidence="1" id="KW-0812">Transmembrane</keyword>
<feature type="transmembrane region" description="Helical" evidence="1">
    <location>
        <begin position="870"/>
        <end position="891"/>
    </location>
</feature>
<keyword evidence="1" id="KW-1133">Transmembrane helix</keyword>
<evidence type="ECO:0000256" key="1">
    <source>
        <dbReference type="SAM" id="Phobius"/>
    </source>
</evidence>
<protein>
    <recommendedName>
        <fullName evidence="4">FtsX-like permease family protein</fullName>
    </recommendedName>
</protein>
<organism evidence="2 3">
    <name type="scientific">Cryobacterium lactosi</name>
    <dbReference type="NCBI Taxonomy" id="1259202"/>
    <lineage>
        <taxon>Bacteria</taxon>
        <taxon>Bacillati</taxon>
        <taxon>Actinomycetota</taxon>
        <taxon>Actinomycetes</taxon>
        <taxon>Micrococcales</taxon>
        <taxon>Microbacteriaceae</taxon>
        <taxon>Cryobacterium</taxon>
    </lineage>
</organism>
<keyword evidence="3" id="KW-1185">Reference proteome</keyword>
<sequence>MSTLGLAASRVRAAVPALLALLLIVVVAVTALGTTTGLVQHRVAAGAAVTLADAAAQSAAVRVTTHLAEDATAQDAAATGLFGDLFPQGTFTVHRSEVSLAVPMLAGGTAGPESTALFARLPDLADRVTITAGAWPASGSSAEAPPVAVQADAAASLGLGVGDVLTVGTAAIPVSFEVAALWRATDPTSPTWFADSAVTAGRAGGASGLFVVEQDLTVLPTQHFAVWTLSATPAAAGDQNRAAVLAGLRHLGERVDAAPGLTVSSSTTEGDLAGTLQRIDAAGRGATAIGITAIFIIGMLGIVALMQVSTVLVGSRREQTALLRARGLALGQHGVLVIAEGLLVTIPGSLIGLVATGVLVAAVTGSDPSGPASGAVPFALGVSVAGVVVLAVTVLSEPAGPGRSPRRSLATFAVSFGIIGAAAVLAIWQLHAQGSPVRAGGDGGADLVTATSPALALIAIAALGTMGFVVLAPLRAARAVRRGSVVSLLADSQLGSRATRYLVPILALAITIASAAFATGIATTWQNAQVQAQLIGTGPTVDIDLHSDATAPAATEPVNATRYAAIDGVRAAAAVVVSRVRLGSDSVPVVSIRPDAAETLLGDAGGEFAAALRTTSPSSVQLELPATATGVQASVSFGETPPAASFAVSIWASDADGSLARIPLAEPAGAAGPGSVYSGVLPAGTRPWRLVAVEAERSGPPDAAVPTLLVDRFAGTADGAASPLDPSMAVSLDIAAALPRSRAVIGSQGPAALPVVVTTALADRVGVSVGDPLAFGFGASGALLDAQVSAIVQSLPGSGSRLGIATDLAALNNATLQQGRSPVLAGNIWLDTDTPDTVSTTATTVATSTAVLSSHRTTTAAPILQPAMDAFWIAAAAAGLLALITFSAFIADDSRLRRTGIPVLRALGLSSAQLTRARARELLFVLVFALIAGAVAGIGATLIAVAPFVAAAVPGSGGYLSVVPALDPLPWLGFSTAVVAGALLVIGVALERLNGSGPEVRS</sequence>
<feature type="transmembrane region" description="Helical" evidence="1">
    <location>
        <begin position="450"/>
        <end position="474"/>
    </location>
</feature>
<evidence type="ECO:0000313" key="3">
    <source>
        <dbReference type="Proteomes" id="UP000298468"/>
    </source>
</evidence>
<name>A0A4R9BLW5_9MICO</name>
<dbReference type="Proteomes" id="UP000298468">
    <property type="component" value="Unassembled WGS sequence"/>
</dbReference>
<feature type="transmembrane region" description="Helical" evidence="1">
    <location>
        <begin position="969"/>
        <end position="990"/>
    </location>
</feature>
<evidence type="ECO:0008006" key="4">
    <source>
        <dbReference type="Google" id="ProtNLM"/>
    </source>
</evidence>
<feature type="transmembrane region" description="Helical" evidence="1">
    <location>
        <begin position="288"/>
        <end position="314"/>
    </location>
</feature>
<keyword evidence="1" id="KW-0472">Membrane</keyword>